<protein>
    <recommendedName>
        <fullName evidence="3">P/Homo B domain-containing protein</fullName>
    </recommendedName>
</protein>
<dbReference type="EMBL" id="SNZH01000004">
    <property type="protein sequence ID" value="TDR45957.1"/>
    <property type="molecule type" value="Genomic_DNA"/>
</dbReference>
<name>A0A4R6Z2W1_9GAMM</name>
<dbReference type="RefSeq" id="WP_133818312.1">
    <property type="nucleotide sequence ID" value="NZ_SNZH01000004.1"/>
</dbReference>
<dbReference type="Gene3D" id="2.60.120.260">
    <property type="entry name" value="Galactose-binding domain-like"/>
    <property type="match status" value="1"/>
</dbReference>
<evidence type="ECO:0000313" key="1">
    <source>
        <dbReference type="EMBL" id="TDR45957.1"/>
    </source>
</evidence>
<dbReference type="OrthoDB" id="5926149at2"/>
<comment type="caution">
    <text evidence="1">The sequence shown here is derived from an EMBL/GenBank/DDBJ whole genome shotgun (WGS) entry which is preliminary data.</text>
</comment>
<reference evidence="1 2" key="1">
    <citation type="submission" date="2019-03" db="EMBL/GenBank/DDBJ databases">
        <title>Genomic Encyclopedia of Type Strains, Phase IV (KMG-IV): sequencing the most valuable type-strain genomes for metagenomic binning, comparative biology and taxonomic classification.</title>
        <authorList>
            <person name="Goeker M."/>
        </authorList>
    </citation>
    <scope>NUCLEOTIDE SEQUENCE [LARGE SCALE GENOMIC DNA]</scope>
    <source>
        <strain evidence="1 2">DSM 21667</strain>
    </source>
</reference>
<keyword evidence="2" id="KW-1185">Reference proteome</keyword>
<dbReference type="Proteomes" id="UP000295293">
    <property type="component" value="Unassembled WGS sequence"/>
</dbReference>
<sequence length="148" mass="14773">MTVSLFGFSHAFPDDVGLVLVGPAGQALLLQSSAGDAAPVSGVSYSFSDTASGPLPDLTAWTSGSFKPTNYLGTDTYPAPGPGTTYSNPGPSGGGTATFASVFGGTTSNGTWNLCAVDFATGDAGSIANGWCIDFTGTPVSLQQFSVD</sequence>
<dbReference type="AlphaFoldDB" id="A0A4R6Z2W1"/>
<accession>A0A4R6Z2W1</accession>
<evidence type="ECO:0008006" key="3">
    <source>
        <dbReference type="Google" id="ProtNLM"/>
    </source>
</evidence>
<proteinExistence type="predicted"/>
<gene>
    <name evidence="1" type="ORF">DFR29_104394</name>
</gene>
<evidence type="ECO:0000313" key="2">
    <source>
        <dbReference type="Proteomes" id="UP000295293"/>
    </source>
</evidence>
<organism evidence="1 2">
    <name type="scientific">Tahibacter aquaticus</name>
    <dbReference type="NCBI Taxonomy" id="520092"/>
    <lineage>
        <taxon>Bacteria</taxon>
        <taxon>Pseudomonadati</taxon>
        <taxon>Pseudomonadota</taxon>
        <taxon>Gammaproteobacteria</taxon>
        <taxon>Lysobacterales</taxon>
        <taxon>Rhodanobacteraceae</taxon>
        <taxon>Tahibacter</taxon>
    </lineage>
</organism>